<evidence type="ECO:0000313" key="3">
    <source>
        <dbReference type="EMBL" id="CEJ06685.1"/>
    </source>
</evidence>
<name>A0A8S0WWW3_9FIRM</name>
<feature type="transmembrane region" description="Helical" evidence="1">
    <location>
        <begin position="67"/>
        <end position="85"/>
    </location>
</feature>
<evidence type="ECO:0000313" key="2">
    <source>
        <dbReference type="EMBL" id="CAA7600551.1"/>
    </source>
</evidence>
<dbReference type="Proteomes" id="UP000836597">
    <property type="component" value="Chromosome"/>
</dbReference>
<evidence type="ECO:0000313" key="4">
    <source>
        <dbReference type="Proteomes" id="UP001071230"/>
    </source>
</evidence>
<proteinExistence type="predicted"/>
<dbReference type="EMBL" id="CDGJ01000032">
    <property type="protein sequence ID" value="CEJ06685.1"/>
    <property type="molecule type" value="Genomic_DNA"/>
</dbReference>
<feature type="transmembrane region" description="Helical" evidence="1">
    <location>
        <begin position="12"/>
        <end position="31"/>
    </location>
</feature>
<organism evidence="2">
    <name type="scientific">Acididesulfobacillus acetoxydans</name>
    <dbReference type="NCBI Taxonomy" id="1561005"/>
    <lineage>
        <taxon>Bacteria</taxon>
        <taxon>Bacillati</taxon>
        <taxon>Bacillota</taxon>
        <taxon>Clostridia</taxon>
        <taxon>Eubacteriales</taxon>
        <taxon>Peptococcaceae</taxon>
        <taxon>Acididesulfobacillus</taxon>
    </lineage>
</organism>
<accession>A0A8S0WWW3</accession>
<dbReference type="KEGG" id="aacx:DEACI_1204"/>
<dbReference type="EMBL" id="LR746496">
    <property type="protein sequence ID" value="CAA7600551.1"/>
    <property type="molecule type" value="Genomic_DNA"/>
</dbReference>
<gene>
    <name evidence="3" type="ORF">DEACI_1134</name>
    <name evidence="2" type="ORF">DEACI_1204</name>
</gene>
<keyword evidence="1" id="KW-1133">Transmembrane helix</keyword>
<dbReference type="Proteomes" id="UP001071230">
    <property type="component" value="Unassembled WGS sequence"/>
</dbReference>
<reference evidence="3" key="1">
    <citation type="submission" date="2014-11" db="EMBL/GenBank/DDBJ databases">
        <authorList>
            <person name="Hornung B.V."/>
        </authorList>
    </citation>
    <scope>NUCLEOTIDE SEQUENCE</scope>
    <source>
        <strain evidence="3">INE</strain>
    </source>
</reference>
<reference evidence="2" key="2">
    <citation type="submission" date="2020-01" db="EMBL/GenBank/DDBJ databases">
        <authorList>
            <person name="Hornung B."/>
        </authorList>
    </citation>
    <scope>NUCLEOTIDE SEQUENCE</scope>
    <source>
        <strain evidence="2">PacBioINE</strain>
    </source>
</reference>
<dbReference type="RefSeq" id="WP_240984209.1">
    <property type="nucleotide sequence ID" value="NZ_CDGJ01000032.1"/>
</dbReference>
<sequence>MVIVRSEMFSVAILWFGVVSAVILFNLPFGYWRASVRKFSRPWFLSVHLPVPFVIFMRIYFRLGWHWTTYPVLVGAYFAGQWWGGRIYRRLDRSMKASSCLLVDLFTLWSGGRENGA</sequence>
<protein>
    <submittedName>
        <fullName evidence="2">Uncharacterized protein</fullName>
    </submittedName>
</protein>
<dbReference type="AlphaFoldDB" id="A0A8S0WWW3"/>
<feature type="transmembrane region" description="Helical" evidence="1">
    <location>
        <begin position="43"/>
        <end position="61"/>
    </location>
</feature>
<keyword evidence="1" id="KW-0472">Membrane</keyword>
<evidence type="ECO:0000256" key="1">
    <source>
        <dbReference type="SAM" id="Phobius"/>
    </source>
</evidence>
<keyword evidence="4" id="KW-1185">Reference proteome</keyword>
<keyword evidence="1" id="KW-0812">Transmembrane</keyword>